<keyword evidence="2" id="KW-1185">Reference proteome</keyword>
<dbReference type="EMBL" id="SOAG01000027">
    <property type="protein sequence ID" value="TDS53842.1"/>
    <property type="molecule type" value="Genomic_DNA"/>
</dbReference>
<dbReference type="Proteomes" id="UP000295215">
    <property type="component" value="Unassembled WGS sequence"/>
</dbReference>
<protein>
    <submittedName>
        <fullName evidence="1">Uncharacterized protein</fullName>
    </submittedName>
</protein>
<organism evidence="1 2">
    <name type="scientific">Myroides indicus</name>
    <dbReference type="NCBI Taxonomy" id="1323422"/>
    <lineage>
        <taxon>Bacteria</taxon>
        <taxon>Pseudomonadati</taxon>
        <taxon>Bacteroidota</taxon>
        <taxon>Flavobacteriia</taxon>
        <taxon>Flavobacteriales</taxon>
        <taxon>Flavobacteriaceae</taxon>
        <taxon>Myroides</taxon>
    </lineage>
</organism>
<reference evidence="1 2" key="1">
    <citation type="submission" date="2019-03" db="EMBL/GenBank/DDBJ databases">
        <title>Genomic Encyclopedia of Archaeal and Bacterial Type Strains, Phase II (KMG-II): from individual species to whole genera.</title>
        <authorList>
            <person name="Goeker M."/>
        </authorList>
    </citation>
    <scope>NUCLEOTIDE SEQUENCE [LARGE SCALE GENOMIC DNA]</scope>
    <source>
        <strain evidence="1 2">DSM 28213</strain>
    </source>
</reference>
<gene>
    <name evidence="1" type="ORF">C8P70_12739</name>
</gene>
<proteinExistence type="predicted"/>
<accession>A0A4R7ETM3</accession>
<dbReference type="AlphaFoldDB" id="A0A4R7ETM3"/>
<comment type="caution">
    <text evidence="1">The sequence shown here is derived from an EMBL/GenBank/DDBJ whole genome shotgun (WGS) entry which is preliminary data.</text>
</comment>
<name>A0A4R7ETM3_9FLAO</name>
<sequence length="114" mass="13438">MEEWKKYSEKLTKSGLMLMASLMGMAPPTIKESMILIELPNEGSRISFDENKYDLVNYLRKKMNNYDIDIIIEVNEKIEISKKVLGSKDRYKHFVEINSNMELLKQIFDLELRS</sequence>
<dbReference type="OrthoDB" id="1467297at2"/>
<evidence type="ECO:0000313" key="1">
    <source>
        <dbReference type="EMBL" id="TDS53842.1"/>
    </source>
</evidence>
<dbReference type="RefSeq" id="WP_133713407.1">
    <property type="nucleotide sequence ID" value="NZ_SOAG01000027.1"/>
</dbReference>
<evidence type="ECO:0000313" key="2">
    <source>
        <dbReference type="Proteomes" id="UP000295215"/>
    </source>
</evidence>